<dbReference type="Proteomes" id="UP001652623">
    <property type="component" value="Chromosome 11"/>
</dbReference>
<dbReference type="InterPro" id="IPR051518">
    <property type="entry name" value="Sucrose_Phosphatase"/>
</dbReference>
<dbReference type="Pfam" id="PF05116">
    <property type="entry name" value="S6PP"/>
    <property type="match status" value="1"/>
</dbReference>
<evidence type="ECO:0000313" key="4">
    <source>
        <dbReference type="RefSeq" id="XP_060668862.1"/>
    </source>
</evidence>
<evidence type="ECO:0000313" key="3">
    <source>
        <dbReference type="Proteomes" id="UP001652623"/>
    </source>
</evidence>
<gene>
    <name evidence="4" type="primary">LOC107433589</name>
</gene>
<organism evidence="3 4">
    <name type="scientific">Ziziphus jujuba</name>
    <name type="common">Chinese jujube</name>
    <name type="synonym">Ziziphus sativa</name>
    <dbReference type="NCBI Taxonomy" id="326968"/>
    <lineage>
        <taxon>Eukaryota</taxon>
        <taxon>Viridiplantae</taxon>
        <taxon>Streptophyta</taxon>
        <taxon>Embryophyta</taxon>
        <taxon>Tracheophyta</taxon>
        <taxon>Spermatophyta</taxon>
        <taxon>Magnoliopsida</taxon>
        <taxon>eudicotyledons</taxon>
        <taxon>Gunneridae</taxon>
        <taxon>Pentapetalae</taxon>
        <taxon>rosids</taxon>
        <taxon>fabids</taxon>
        <taxon>Rosales</taxon>
        <taxon>Rhamnaceae</taxon>
        <taxon>Paliureae</taxon>
        <taxon>Ziziphus</taxon>
    </lineage>
</organism>
<evidence type="ECO:0000259" key="2">
    <source>
        <dbReference type="Pfam" id="PF05116"/>
    </source>
</evidence>
<proteinExistence type="predicted"/>
<dbReference type="RefSeq" id="XP_060668862.1">
    <property type="nucleotide sequence ID" value="XM_060812879.1"/>
</dbReference>
<dbReference type="GeneID" id="107433589"/>
<keyword evidence="3" id="KW-1185">Reference proteome</keyword>
<protein>
    <submittedName>
        <fullName evidence="4">Probable sucrose-phosphatase 2</fullName>
    </submittedName>
</protein>
<evidence type="ECO:0000256" key="1">
    <source>
        <dbReference type="ARBA" id="ARBA00022801"/>
    </source>
</evidence>
<dbReference type="InterPro" id="IPR006380">
    <property type="entry name" value="SPP-like_dom"/>
</dbReference>
<sequence>MEYKALAYLLLCKKKLTTEGKLPGNTPFDESGNDAKLFSIPKVSNAQEELQQCLAQNATGNPKIIHATERHAGGIIQAVGHFKLGTNLFPIDIQDFKGYKYPSGVYLHPSGAEPTLAIA</sequence>
<accession>A0ABM3ZWN1</accession>
<feature type="domain" description="Sucrose phosphatase-like" evidence="2">
    <location>
        <begin position="30"/>
        <end position="83"/>
    </location>
</feature>
<dbReference type="PANTHER" id="PTHR46521:SF4">
    <property type="entry name" value="SUCROSE-PHOSPHATASE 2-RELATED"/>
    <property type="match status" value="1"/>
</dbReference>
<dbReference type="PANTHER" id="PTHR46521">
    <property type="entry name" value="SUCROSE-PHOSPHATASE 2-RELATED"/>
    <property type="match status" value="1"/>
</dbReference>
<name>A0ABM3ZWN1_ZIZJJ</name>
<keyword evidence="1" id="KW-0378">Hydrolase</keyword>
<reference evidence="4" key="1">
    <citation type="submission" date="2025-08" db="UniProtKB">
        <authorList>
            <consortium name="RefSeq"/>
        </authorList>
    </citation>
    <scope>IDENTIFICATION</scope>
    <source>
        <tissue evidence="4">Seedling</tissue>
    </source>
</reference>